<evidence type="ECO:0000256" key="8">
    <source>
        <dbReference type="ARBA" id="ARBA00022763"/>
    </source>
</evidence>
<dbReference type="CDD" id="cd01701">
    <property type="entry name" value="PolY_Rev1"/>
    <property type="match status" value="1"/>
</dbReference>
<dbReference type="InterPro" id="IPR031991">
    <property type="entry name" value="Rev1_C"/>
</dbReference>
<dbReference type="FunFam" id="3.30.1490.100:FF:000001">
    <property type="entry name" value="DNA repair protein REV1"/>
    <property type="match status" value="1"/>
</dbReference>
<feature type="domain" description="BRCT" evidence="16">
    <location>
        <begin position="76"/>
        <end position="163"/>
    </location>
</feature>
<dbReference type="GO" id="GO:0070987">
    <property type="term" value="P:error-free translesion synthesis"/>
    <property type="evidence" value="ECO:0007669"/>
    <property type="project" value="TreeGrafter"/>
</dbReference>
<dbReference type="CDD" id="cd19318">
    <property type="entry name" value="Rev1_UBM2"/>
    <property type="match status" value="4"/>
</dbReference>
<protein>
    <recommendedName>
        <fullName evidence="3">DNA repair protein REV1</fullName>
    </recommendedName>
    <alternativeName>
        <fullName evidence="14">Rev1-like terminal deoxycytidyl transferase</fullName>
    </alternativeName>
</protein>
<dbReference type="Gene3D" id="6.10.250.1630">
    <property type="match status" value="4"/>
</dbReference>
<feature type="region of interest" description="Disordered" evidence="15">
    <location>
        <begin position="1449"/>
        <end position="1469"/>
    </location>
</feature>
<dbReference type="FunFam" id="3.30.70.270:FF:000010">
    <property type="entry name" value="DNA repair protein REV1"/>
    <property type="match status" value="1"/>
</dbReference>
<dbReference type="PROSITE" id="PS50172">
    <property type="entry name" value="BRCT"/>
    <property type="match status" value="1"/>
</dbReference>
<dbReference type="FunFam" id="1.10.150.20:FF:000025">
    <property type="entry name" value="DNA repair protein REV1"/>
    <property type="match status" value="1"/>
</dbReference>
<dbReference type="InterPro" id="IPR025527">
    <property type="entry name" value="HUWE1/Rev1_UBM"/>
</dbReference>
<dbReference type="GO" id="GO:0003887">
    <property type="term" value="F:DNA-directed DNA polymerase activity"/>
    <property type="evidence" value="ECO:0007669"/>
    <property type="project" value="InterPro"/>
</dbReference>
<dbReference type="FunFam" id="3.30.70.270:FF:000005">
    <property type="entry name" value="DNA repair protein REV1"/>
    <property type="match status" value="1"/>
</dbReference>
<dbReference type="SUPFAM" id="SSF52113">
    <property type="entry name" value="BRCT domain"/>
    <property type="match status" value="1"/>
</dbReference>
<dbReference type="PANTHER" id="PTHR45990:SF1">
    <property type="entry name" value="DNA REPAIR PROTEIN REV1"/>
    <property type="match status" value="1"/>
</dbReference>
<evidence type="ECO:0000256" key="12">
    <source>
        <dbReference type="ARBA" id="ARBA00023242"/>
    </source>
</evidence>
<dbReference type="InterPro" id="IPR038401">
    <property type="entry name" value="Rev1_C_sf"/>
</dbReference>
<evidence type="ECO:0000256" key="15">
    <source>
        <dbReference type="SAM" id="MobiDB-lite"/>
    </source>
</evidence>
<evidence type="ECO:0000256" key="5">
    <source>
        <dbReference type="ARBA" id="ARBA00022679"/>
    </source>
</evidence>
<dbReference type="InterPro" id="IPR043502">
    <property type="entry name" value="DNA/RNA_pol_sf"/>
</dbReference>
<proteinExistence type="inferred from homology"/>
<dbReference type="GO" id="GO:0017125">
    <property type="term" value="F:deoxycytidyl transferase activity"/>
    <property type="evidence" value="ECO:0007669"/>
    <property type="project" value="TreeGrafter"/>
</dbReference>
<feature type="region of interest" description="Disordered" evidence="15">
    <location>
        <begin position="241"/>
        <end position="264"/>
    </location>
</feature>
<keyword evidence="7" id="KW-0479">Metal-binding</keyword>
<comment type="similarity">
    <text evidence="2">Belongs to the DNA polymerase type-Y family.</text>
</comment>
<dbReference type="PANTHER" id="PTHR45990">
    <property type="entry name" value="DNA REPAIR PROTEIN REV1"/>
    <property type="match status" value="1"/>
</dbReference>
<feature type="region of interest" description="Disordered" evidence="15">
    <location>
        <begin position="1529"/>
        <end position="1591"/>
    </location>
</feature>
<dbReference type="CDD" id="cd17719">
    <property type="entry name" value="BRCT_Rev1"/>
    <property type="match status" value="1"/>
</dbReference>
<dbReference type="FunFam" id="3.40.50.10190:FF:000009">
    <property type="entry name" value="DNA repair protein REV1"/>
    <property type="match status" value="1"/>
</dbReference>
<keyword evidence="11" id="KW-0234">DNA repair</keyword>
<dbReference type="Gene3D" id="3.40.1170.60">
    <property type="match status" value="1"/>
</dbReference>
<dbReference type="InterPro" id="IPR043128">
    <property type="entry name" value="Rev_trsase/Diguanyl_cyclase"/>
</dbReference>
<sequence>MARCLLERQPRDSAVMDTLPWHKSALRLLVPGFSNFNNMEESCLQYLLEGGYMAAKVQKLEEQFRSDAAKQKKDGTPSAIFSGVAIYVNGYTDPSAEELRNLMMLHGGQYHVYYSRSKTTHIIATNLPNAKIKELKGEKVIRPEWIVESIKAGRLLSYIPYQLYSKPSSAQKSLNFSSVCKPEESVPGPSNIAKHLNNRVNHIIKKIETENEVKANGLNSWNEEDADDGFSFVDLEQTFSGRKQNGISHPRDTSAIFNGHAHSSNGALKTQDSLVPVGNSVASRLSLDSAQEEKRAEKNSTDYRDCTVQQLQQSTRNTDALRSPHRTNSLSPSLHSNTKVNGAHHSTVQGPSSTKSTSSVLTLSKVAPSVPSKPSDCNFISDFYSRSRLHHISTWKCELTEFVNTLQRQSNGIFPGREKLKKMKTGRSSLVVTDTGNMSVLSSPRHQSCVMHVDMDCFFVSVGIRNRPDLKGKPVAVTSNRGTGRAPLRPGANPQLEWQYYQNKIMKGKAADIPDSSVWENPESTQTNGIDSVLSKAEIASCSYEARQFGIKNGMFFGHAKQLCPNLQAVPYDFHAYKEVAQAMYETLASYTHSIEAVSCDEALLDITDILAETKLTPDEFATALRMEIKDKTKCAASVGIGSNILLARMATRKAKPDGQYHLQPDEVDDFIRGQLVTNLPGVGRSMESKLASLGIKTCGDLQCMAMAKLQKEFGPKTGQMLYRFCRGLDDRPVRTEKERKSVSAEINYGIRFTQPKEAEAFLLSLSEEIQRRLEAAGMKGKRLTLKIMVRKPGAPIETAKFGGHGICDNIARTVTLDQATDSAKVIGKAILNMFHTMKLNISDMRGVGIQVNQLVPTNPNSSTCSSRPSHSVHDLFQVQKAKKSTEEEHKEVFLAAVDLEVSSASRACTLLSPFSTHLAATVSTDTNRGECSRKWNGLHSPVSGQSRLNLSIEVPSPSQIDQSVLEALPPDLREQIQQVYAAQQGEPRSTKKKEPVNGCSSGVLPHPVGTVLLQIPESQESNSNTGINVIALPAFSQVDPDVFAALPDELQKELKAAYDQIQRQGEDTAHQQTAITPVPKNPLLQLKPPSGKDRQNKKKKPSGSPRKIQSPLKNKLLSSPVKSLPGACGSPQKLMDGFLKHEGIAAEKPLEEFLVSTSGVQNPSNLQPNQTNCVRPAAPNLAGAVEFGDVKTLLKEWITTISDPMEEDILQVVKYCTDLIEEKDLEKLDLVIKYMKRLMQQSVESVWNMAFDFILDNVQVVLQQTYGSTLKESNSNTYRTVTLDQATDSAKVIGKAILNMFHTMKLNISDMRGVGIQVNQLVPTNPNSSTCSSRPSHSVHDLFQVQKAKKSTEEEHKEVFLAAVDLEVSSASRACTLLSPFSTHLAATVSTDTNRGECSRKWNGLHSPVSGQSRLNLSIEVPSPSQIDQSVLEALPPDLREQIQQVYAAQQGEPRSTKKKEPVNGCSSGVLPHPVGTVLLQIPESQESNSNTGINVIALPAFSQVDPDVFAALPDELQKELKAAYDQIQRQGEDTAHQQTAITPVPKNPLLQLKPPSGKDRQNKKKKPSGSPRKIQSPLKNKLLSSPVKSLPGACGSPQKLMDGFLKHEGIAAEKPLEEFLVSTSGVQNPSNLQPNQTNCVRPAAPNLAGAVEFGDVKTLLKEWITTISDPMEEDILQVVKYCTDLIEEKDLEKLDLVIKYMKRLMQQSVESVWNMAFDFILDNVQVVLQQTYGSTLKVT</sequence>
<evidence type="ECO:0000256" key="2">
    <source>
        <dbReference type="ARBA" id="ARBA00010945"/>
    </source>
</evidence>
<dbReference type="Gene3D" id="6.10.250.1490">
    <property type="match status" value="1"/>
</dbReference>
<name>A0A8J6G5H0_MICOH</name>
<dbReference type="GO" id="GO:0005634">
    <property type="term" value="C:nucleus"/>
    <property type="evidence" value="ECO:0007669"/>
    <property type="project" value="UniProtKB-SubCell"/>
</dbReference>
<feature type="compositionally biased region" description="Basic and acidic residues" evidence="15">
    <location>
        <begin position="291"/>
        <end position="305"/>
    </location>
</feature>
<dbReference type="CDD" id="cd12145">
    <property type="entry name" value="Rev1_C"/>
    <property type="match status" value="2"/>
</dbReference>
<dbReference type="InterPro" id="IPR001126">
    <property type="entry name" value="UmuC"/>
</dbReference>
<keyword evidence="10" id="KW-0238">DNA-binding</keyword>
<evidence type="ECO:0000313" key="19">
    <source>
        <dbReference type="Proteomes" id="UP000710432"/>
    </source>
</evidence>
<evidence type="ECO:0000256" key="9">
    <source>
        <dbReference type="ARBA" id="ARBA00022842"/>
    </source>
</evidence>
<dbReference type="Proteomes" id="UP000710432">
    <property type="component" value="Unassembled WGS sequence"/>
</dbReference>
<keyword evidence="5" id="KW-0808">Transferase</keyword>
<dbReference type="Pfam" id="PF11799">
    <property type="entry name" value="IMS_C"/>
    <property type="match status" value="2"/>
</dbReference>
<evidence type="ECO:0000259" key="17">
    <source>
        <dbReference type="PROSITE" id="PS50173"/>
    </source>
</evidence>
<dbReference type="SMART" id="SM00292">
    <property type="entry name" value="BRCT"/>
    <property type="match status" value="1"/>
</dbReference>
<keyword evidence="4" id="KW-0237">DNA synthesis</keyword>
<keyword evidence="8" id="KW-0227">DNA damage</keyword>
<dbReference type="InterPro" id="IPR017961">
    <property type="entry name" value="DNA_pol_Y-fam_little_finger"/>
</dbReference>
<dbReference type="EMBL" id="JAATJU010025300">
    <property type="protein sequence ID" value="KAH0504032.1"/>
    <property type="molecule type" value="Genomic_DNA"/>
</dbReference>
<dbReference type="Pfam" id="PF16727">
    <property type="entry name" value="REV1_C"/>
    <property type="match status" value="2"/>
</dbReference>
<dbReference type="InterPro" id="IPR036775">
    <property type="entry name" value="DNA_pol_Y-fam_lit_finger_sf"/>
</dbReference>
<dbReference type="InterPro" id="IPR036420">
    <property type="entry name" value="BRCT_dom_sf"/>
</dbReference>
<evidence type="ECO:0000256" key="11">
    <source>
        <dbReference type="ARBA" id="ARBA00023204"/>
    </source>
</evidence>
<dbReference type="Pfam" id="PF16589">
    <property type="entry name" value="BRCT_2"/>
    <property type="match status" value="1"/>
</dbReference>
<comment type="caution">
    <text evidence="18">The sequence shown here is derived from an EMBL/GenBank/DDBJ whole genome shotgun (WGS) entry which is preliminary data.</text>
</comment>
<dbReference type="FunFam" id="1.20.58.1280:FF:000001">
    <property type="entry name" value="DNA repair protein REV1"/>
    <property type="match status" value="2"/>
</dbReference>
<dbReference type="Gene3D" id="1.20.58.1280">
    <property type="entry name" value="DNA repair protein Rev1, C-terminal domain"/>
    <property type="match status" value="2"/>
</dbReference>
<feature type="region of interest" description="Disordered" evidence="15">
    <location>
        <begin position="982"/>
        <end position="1003"/>
    </location>
</feature>
<dbReference type="InterPro" id="IPR001357">
    <property type="entry name" value="BRCT_dom"/>
</dbReference>
<feature type="region of interest" description="Disordered" evidence="15">
    <location>
        <begin position="285"/>
        <end position="359"/>
    </location>
</feature>
<evidence type="ECO:0000256" key="14">
    <source>
        <dbReference type="ARBA" id="ARBA00081950"/>
    </source>
</evidence>
<feature type="compositionally biased region" description="Polar residues" evidence="15">
    <location>
        <begin position="307"/>
        <end position="351"/>
    </location>
</feature>
<dbReference type="GO" id="GO:0042276">
    <property type="term" value="P:error-prone translesion synthesis"/>
    <property type="evidence" value="ECO:0007669"/>
    <property type="project" value="TreeGrafter"/>
</dbReference>
<dbReference type="Gene3D" id="3.40.50.10190">
    <property type="entry name" value="BRCT domain"/>
    <property type="match status" value="1"/>
</dbReference>
<dbReference type="Pfam" id="PF00817">
    <property type="entry name" value="IMS"/>
    <property type="match status" value="1"/>
</dbReference>
<comment type="function">
    <text evidence="13">Deoxycytidyl transferase involved in DNA repair. Transfers a dCMP residue from dCTP to the 3'-end of a DNA primer in a template-dependent reaction. May assist in the first step in the bypass of abasic lesions by the insertion of a nucleotide opposite the lesion. Required for normal induction of mutations by physical and chemical agents.</text>
</comment>
<reference evidence="18" key="1">
    <citation type="submission" date="2020-03" db="EMBL/GenBank/DDBJ databases">
        <title>Studies in the Genomics of Life Span.</title>
        <authorList>
            <person name="Glass D."/>
        </authorList>
    </citation>
    <scope>NUCLEOTIDE SEQUENCE</scope>
    <source>
        <strain evidence="18">LTLLF</strain>
        <tissue evidence="18">Muscle</tissue>
    </source>
</reference>
<dbReference type="Pfam" id="PF14377">
    <property type="entry name" value="UBM"/>
    <property type="match status" value="4"/>
</dbReference>
<keyword evidence="12" id="KW-0539">Nucleus</keyword>
<dbReference type="GO" id="GO:0006281">
    <property type="term" value="P:DNA repair"/>
    <property type="evidence" value="ECO:0007669"/>
    <property type="project" value="UniProtKB-KW"/>
</dbReference>
<evidence type="ECO:0000256" key="10">
    <source>
        <dbReference type="ARBA" id="ARBA00023125"/>
    </source>
</evidence>
<dbReference type="SUPFAM" id="SSF100879">
    <property type="entry name" value="Lesion bypass DNA polymerase (Y-family), little finger domain"/>
    <property type="match status" value="1"/>
</dbReference>
<dbReference type="InterPro" id="IPR053848">
    <property type="entry name" value="IMS_HHH_1"/>
</dbReference>
<dbReference type="PROSITE" id="PS50173">
    <property type="entry name" value="UMUC"/>
    <property type="match status" value="1"/>
</dbReference>
<evidence type="ECO:0000256" key="13">
    <source>
        <dbReference type="ARBA" id="ARBA00055423"/>
    </source>
</evidence>
<dbReference type="SUPFAM" id="SSF56672">
    <property type="entry name" value="DNA/RNA polymerases"/>
    <property type="match status" value="1"/>
</dbReference>
<dbReference type="GO" id="GO:0003684">
    <property type="term" value="F:damaged DNA binding"/>
    <property type="evidence" value="ECO:0007669"/>
    <property type="project" value="InterPro"/>
</dbReference>
<accession>A0A8J6G5H0</accession>
<evidence type="ECO:0000256" key="7">
    <source>
        <dbReference type="ARBA" id="ARBA00022723"/>
    </source>
</evidence>
<dbReference type="Gene3D" id="1.10.150.20">
    <property type="entry name" value="5' to 3' exonuclease, C-terminal subdomain"/>
    <property type="match status" value="1"/>
</dbReference>
<comment type="subcellular location">
    <subcellularLocation>
        <location evidence="1">Nucleus</location>
    </subcellularLocation>
</comment>
<keyword evidence="6" id="KW-0548">Nucleotidyltransferase</keyword>
<evidence type="ECO:0000256" key="1">
    <source>
        <dbReference type="ARBA" id="ARBA00004123"/>
    </source>
</evidence>
<evidence type="ECO:0000259" key="16">
    <source>
        <dbReference type="PROSITE" id="PS50172"/>
    </source>
</evidence>
<dbReference type="Pfam" id="PF21999">
    <property type="entry name" value="IMS_HHH_1"/>
    <property type="match status" value="1"/>
</dbReference>
<dbReference type="InterPro" id="IPR047346">
    <property type="entry name" value="Rev1_UBM1/2"/>
</dbReference>
<evidence type="ECO:0000313" key="18">
    <source>
        <dbReference type="EMBL" id="KAH0504032.1"/>
    </source>
</evidence>
<dbReference type="GO" id="GO:0046872">
    <property type="term" value="F:metal ion binding"/>
    <property type="evidence" value="ECO:0007669"/>
    <property type="project" value="UniProtKB-KW"/>
</dbReference>
<dbReference type="Gene3D" id="3.30.70.270">
    <property type="match status" value="2"/>
</dbReference>
<dbReference type="Gene3D" id="3.30.1490.100">
    <property type="entry name" value="DNA polymerase, Y-family, little finger domain"/>
    <property type="match status" value="2"/>
</dbReference>
<evidence type="ECO:0000256" key="6">
    <source>
        <dbReference type="ARBA" id="ARBA00022695"/>
    </source>
</evidence>
<evidence type="ECO:0000256" key="4">
    <source>
        <dbReference type="ARBA" id="ARBA00022634"/>
    </source>
</evidence>
<evidence type="ECO:0000256" key="3">
    <source>
        <dbReference type="ARBA" id="ARBA00020399"/>
    </source>
</evidence>
<keyword evidence="9" id="KW-0460">Magnesium</keyword>
<feature type="region of interest" description="Disordered" evidence="15">
    <location>
        <begin position="1062"/>
        <end position="1124"/>
    </location>
</feature>
<feature type="domain" description="UmuC" evidence="17">
    <location>
        <begin position="450"/>
        <end position="684"/>
    </location>
</feature>
<dbReference type="FunFam" id="3.40.1170.60:FF:000005">
    <property type="entry name" value="DNA repair protein REV1"/>
    <property type="match status" value="1"/>
</dbReference>
<gene>
    <name evidence="18" type="ORF">LTLLF_184390</name>
</gene>
<organism evidence="18 19">
    <name type="scientific">Microtus ochrogaster</name>
    <name type="common">Prairie vole</name>
    <dbReference type="NCBI Taxonomy" id="79684"/>
    <lineage>
        <taxon>Eukaryota</taxon>
        <taxon>Metazoa</taxon>
        <taxon>Chordata</taxon>
        <taxon>Craniata</taxon>
        <taxon>Vertebrata</taxon>
        <taxon>Euteleostomi</taxon>
        <taxon>Mammalia</taxon>
        <taxon>Eutheria</taxon>
        <taxon>Euarchontoglires</taxon>
        <taxon>Glires</taxon>
        <taxon>Rodentia</taxon>
        <taxon>Myomorpha</taxon>
        <taxon>Muroidea</taxon>
        <taxon>Cricetidae</taxon>
        <taxon>Arvicolinae</taxon>
        <taxon>Microtus</taxon>
    </lineage>
</organism>